<feature type="compositionally biased region" description="Polar residues" evidence="1">
    <location>
        <begin position="154"/>
        <end position="164"/>
    </location>
</feature>
<protein>
    <submittedName>
        <fullName evidence="3">Uncharacterized protein</fullName>
    </submittedName>
</protein>
<proteinExistence type="predicted"/>
<evidence type="ECO:0000313" key="3">
    <source>
        <dbReference type="EMBL" id="CAE6449942.1"/>
    </source>
</evidence>
<dbReference type="Proteomes" id="UP000663843">
    <property type="component" value="Unassembled WGS sequence"/>
</dbReference>
<organism evidence="3 4">
    <name type="scientific">Rhizoctonia solani</name>
    <dbReference type="NCBI Taxonomy" id="456999"/>
    <lineage>
        <taxon>Eukaryota</taxon>
        <taxon>Fungi</taxon>
        <taxon>Dikarya</taxon>
        <taxon>Basidiomycota</taxon>
        <taxon>Agaricomycotina</taxon>
        <taxon>Agaricomycetes</taxon>
        <taxon>Cantharellales</taxon>
        <taxon>Ceratobasidiaceae</taxon>
        <taxon>Rhizoctonia</taxon>
    </lineage>
</organism>
<comment type="caution">
    <text evidence="3">The sequence shown here is derived from an EMBL/GenBank/DDBJ whole genome shotgun (WGS) entry which is preliminary data.</text>
</comment>
<evidence type="ECO:0000256" key="1">
    <source>
        <dbReference type="SAM" id="MobiDB-lite"/>
    </source>
</evidence>
<keyword evidence="2" id="KW-1133">Transmembrane helix</keyword>
<feature type="region of interest" description="Disordered" evidence="1">
    <location>
        <begin position="1"/>
        <end position="37"/>
    </location>
</feature>
<keyword evidence="2" id="KW-0812">Transmembrane</keyword>
<dbReference type="EMBL" id="CAJMWT010002660">
    <property type="protein sequence ID" value="CAE6449942.1"/>
    <property type="molecule type" value="Genomic_DNA"/>
</dbReference>
<name>A0A8H3GF81_9AGAM</name>
<sequence length="220" mass="24231">MRIKRGGSTQDFTQSVYPTAPPASTQHHGHKIPEIAGSSGGTSYSNIEFKINLRTFDCEGFLGLVIGLGVLIIASCVGVYFLLKKRKDRGDPLWRKRKSVADSMSQGILGSRSKKGWVRTGDEDDHYMENRSQGIGLSAPRSRSRSPNPEMYSNRDQGASTSSVKLGAPGPYPDAFTARDSIDSLVEGPHQSRRNYQGIGGHDHEDVKYSPTSSRFRERI</sequence>
<accession>A0A8H3GF81</accession>
<dbReference type="AlphaFoldDB" id="A0A8H3GF81"/>
<evidence type="ECO:0000313" key="4">
    <source>
        <dbReference type="Proteomes" id="UP000663843"/>
    </source>
</evidence>
<feature type="transmembrane region" description="Helical" evidence="2">
    <location>
        <begin position="61"/>
        <end position="83"/>
    </location>
</feature>
<feature type="region of interest" description="Disordered" evidence="1">
    <location>
        <begin position="112"/>
        <end position="220"/>
    </location>
</feature>
<keyword evidence="2" id="KW-0472">Membrane</keyword>
<reference evidence="3" key="1">
    <citation type="submission" date="2021-01" db="EMBL/GenBank/DDBJ databases">
        <authorList>
            <person name="Kaushik A."/>
        </authorList>
    </citation>
    <scope>NUCLEOTIDE SEQUENCE</scope>
    <source>
        <strain evidence="3">AG2-2IIIB</strain>
    </source>
</reference>
<evidence type="ECO:0000256" key="2">
    <source>
        <dbReference type="SAM" id="Phobius"/>
    </source>
</evidence>
<feature type="compositionally biased region" description="Polar residues" evidence="1">
    <location>
        <begin position="7"/>
        <end position="26"/>
    </location>
</feature>
<gene>
    <name evidence="3" type="ORF">RDB_LOCUS85799</name>
</gene>